<feature type="compositionally biased region" description="Pro residues" evidence="5">
    <location>
        <begin position="360"/>
        <end position="386"/>
    </location>
</feature>
<feature type="compositionally biased region" description="Low complexity" evidence="5">
    <location>
        <begin position="408"/>
        <end position="427"/>
    </location>
</feature>
<comment type="catalytic activity">
    <reaction evidence="1">
        <text>Endohydrolysis of (1-&gt;4)-beta-D-glucosidic linkages in cellulose, lichenin and cereal beta-D-glucans.</text>
        <dbReference type="EC" id="3.2.1.4"/>
    </reaction>
</comment>
<dbReference type="AlphaFoldDB" id="A0A1H1LKZ5"/>
<evidence type="ECO:0000313" key="8">
    <source>
        <dbReference type="EMBL" id="SDR74715.1"/>
    </source>
</evidence>
<dbReference type="Gene3D" id="3.20.20.80">
    <property type="entry name" value="Glycosidases"/>
    <property type="match status" value="1"/>
</dbReference>
<evidence type="ECO:0000256" key="6">
    <source>
        <dbReference type="SAM" id="SignalP"/>
    </source>
</evidence>
<evidence type="ECO:0000256" key="2">
    <source>
        <dbReference type="ARBA" id="ARBA00012601"/>
    </source>
</evidence>
<evidence type="ECO:0000313" key="9">
    <source>
        <dbReference type="Proteomes" id="UP000198859"/>
    </source>
</evidence>
<proteinExistence type="predicted"/>
<evidence type="ECO:0000256" key="4">
    <source>
        <dbReference type="ARBA" id="ARBA00023295"/>
    </source>
</evidence>
<evidence type="ECO:0000256" key="3">
    <source>
        <dbReference type="ARBA" id="ARBA00022801"/>
    </source>
</evidence>
<dbReference type="Proteomes" id="UP000198859">
    <property type="component" value="Chromosome I"/>
</dbReference>
<dbReference type="STRING" id="642780.SAMN04488570_0245"/>
<dbReference type="Pfam" id="PF00150">
    <property type="entry name" value="Cellulase"/>
    <property type="match status" value="1"/>
</dbReference>
<evidence type="ECO:0000256" key="1">
    <source>
        <dbReference type="ARBA" id="ARBA00000966"/>
    </source>
</evidence>
<feature type="region of interest" description="Disordered" evidence="5">
    <location>
        <begin position="353"/>
        <end position="427"/>
    </location>
</feature>
<dbReference type="SUPFAM" id="SSF51445">
    <property type="entry name" value="(Trans)glycosidases"/>
    <property type="match status" value="1"/>
</dbReference>
<dbReference type="PROSITE" id="PS00659">
    <property type="entry name" value="GLYCOSYL_HYDROL_F5"/>
    <property type="match status" value="1"/>
</dbReference>
<accession>A0A1H1LKZ5</accession>
<feature type="signal peptide" evidence="6">
    <location>
        <begin position="1"/>
        <end position="29"/>
    </location>
</feature>
<dbReference type="PANTHER" id="PTHR34142">
    <property type="entry name" value="ENDO-BETA-1,4-GLUCANASE A"/>
    <property type="match status" value="1"/>
</dbReference>
<keyword evidence="6" id="KW-0732">Signal</keyword>
<gene>
    <name evidence="8" type="ORF">SAMN04488570_0245</name>
</gene>
<dbReference type="InterPro" id="IPR018087">
    <property type="entry name" value="Glyco_hydro_5_CS"/>
</dbReference>
<protein>
    <recommendedName>
        <fullName evidence="2">cellulase</fullName>
        <ecNumber evidence="2">3.2.1.4</ecNumber>
    </recommendedName>
</protein>
<dbReference type="PANTHER" id="PTHR34142:SF1">
    <property type="entry name" value="GLYCOSIDE HYDROLASE FAMILY 5 DOMAIN-CONTAINING PROTEIN"/>
    <property type="match status" value="1"/>
</dbReference>
<dbReference type="GO" id="GO:0008810">
    <property type="term" value="F:cellulase activity"/>
    <property type="evidence" value="ECO:0007669"/>
    <property type="project" value="UniProtKB-EC"/>
</dbReference>
<feature type="domain" description="Glycoside hydrolase family 5" evidence="7">
    <location>
        <begin position="76"/>
        <end position="325"/>
    </location>
</feature>
<dbReference type="InterPro" id="IPR017853">
    <property type="entry name" value="GH"/>
</dbReference>
<dbReference type="Gene3D" id="2.60.120.260">
    <property type="entry name" value="Galactose-binding domain-like"/>
    <property type="match status" value="2"/>
</dbReference>
<evidence type="ECO:0000256" key="5">
    <source>
        <dbReference type="SAM" id="MobiDB-lite"/>
    </source>
</evidence>
<organism evidence="8 9">
    <name type="scientific">Nocardioides scoriae</name>
    <dbReference type="NCBI Taxonomy" id="642780"/>
    <lineage>
        <taxon>Bacteria</taxon>
        <taxon>Bacillati</taxon>
        <taxon>Actinomycetota</taxon>
        <taxon>Actinomycetes</taxon>
        <taxon>Propionibacteriales</taxon>
        <taxon>Nocardioidaceae</taxon>
        <taxon>Nocardioides</taxon>
    </lineage>
</organism>
<evidence type="ECO:0000259" key="7">
    <source>
        <dbReference type="Pfam" id="PF00150"/>
    </source>
</evidence>
<feature type="chain" id="PRO_5039148647" description="cellulase" evidence="6">
    <location>
        <begin position="30"/>
        <end position="674"/>
    </location>
</feature>
<name>A0A1H1LKZ5_9ACTN</name>
<sequence length="674" mass="70693">MSPAPARTRSAVGRLLVLVLALTSLGLVAAPASQASPSPPQPVVIGSRLVDARSGDDLEVAGVNRSGSEYACVQGWGLFDGPVDDQAIAAIAAWGTNVIRIPLNESCWLGLDGVRPELAAAAYRRAIGDLVDRAARHGLAAILDLHWASPGATPATHQEVAPNRDHTPAFWTSVASAYRTNPSVVFELYNEPRDISWACWRDGCTTPSGWRAAGAQELVDAVRATGARQPIVLDGLNWGGDLSQWSAHAPVDPLDGLVAGWHAYSFSGCRTPSCWEDTVAPVTADHPVLLTEVGQDGCATDFLETILPWADAHRVGYLAWSWNTASCSGGPSLITDYDGTPTAFGAGYRRHLDQRRASPQSPPVPAPSPPSSPPTSPAPDPAPARPVDPTAVFDFEDGTPHGWSTRWGSVGVSAGRGPASSGSGSLQLSLTGSGYPAVGVDRGVDRRIDGLGAGSTVGFRVHLPPSAGTSSGVGVAPVVLDAGWTATVLRHQTLRPGWNTVVFRVPETTEPPQVLGMQVDDPRGWRGVLSLDRVTVTRLRHTFEARTGHGWRATSGRATVRCTEAASREGRGSLGIGLPGGSRHALATTQVRDLVPGAVASISVWGPRGVRASVAPVVHHRTGAVLLPARQLSPGWNDLTVTVPEGDQAVTALGLRITTTGGWRGRLLLDSVAW</sequence>
<keyword evidence="3 8" id="KW-0378">Hydrolase</keyword>
<dbReference type="EMBL" id="LT629757">
    <property type="protein sequence ID" value="SDR74715.1"/>
    <property type="molecule type" value="Genomic_DNA"/>
</dbReference>
<dbReference type="EC" id="3.2.1.4" evidence="2"/>
<keyword evidence="9" id="KW-1185">Reference proteome</keyword>
<dbReference type="RefSeq" id="WP_197681062.1">
    <property type="nucleotide sequence ID" value="NZ_LT629757.1"/>
</dbReference>
<dbReference type="GO" id="GO:0009251">
    <property type="term" value="P:glucan catabolic process"/>
    <property type="evidence" value="ECO:0007669"/>
    <property type="project" value="TreeGrafter"/>
</dbReference>
<dbReference type="InterPro" id="IPR001547">
    <property type="entry name" value="Glyco_hydro_5"/>
</dbReference>
<reference evidence="9" key="1">
    <citation type="submission" date="2016-10" db="EMBL/GenBank/DDBJ databases">
        <authorList>
            <person name="Varghese N."/>
            <person name="Submissions S."/>
        </authorList>
    </citation>
    <scope>NUCLEOTIDE SEQUENCE [LARGE SCALE GENOMIC DNA]</scope>
    <source>
        <strain evidence="9">DSM 22127</strain>
    </source>
</reference>
<keyword evidence="4" id="KW-0326">Glycosidase</keyword>